<keyword evidence="4 6" id="KW-0564">Palmitate</keyword>
<dbReference type="InterPro" id="IPR018910">
    <property type="entry name" value="LpqB_C"/>
</dbReference>
<keyword evidence="2 6" id="KW-0732">Signal</keyword>
<protein>
    <recommendedName>
        <fullName evidence="6">Lipoprotein LpqB</fullName>
    </recommendedName>
</protein>
<dbReference type="Pfam" id="PF10646">
    <property type="entry name" value="Germane"/>
    <property type="match status" value="1"/>
</dbReference>
<proteinExistence type="inferred from homology"/>
<keyword evidence="3 6" id="KW-0472">Membrane</keyword>
<comment type="subcellular location">
    <subcellularLocation>
        <location evidence="6">Cell membrane</location>
        <topology evidence="6">Lipid-anchor</topology>
    </subcellularLocation>
</comment>
<dbReference type="Proteomes" id="UP001183619">
    <property type="component" value="Unassembled WGS sequence"/>
</dbReference>
<evidence type="ECO:0000256" key="5">
    <source>
        <dbReference type="ARBA" id="ARBA00023288"/>
    </source>
</evidence>
<dbReference type="Pfam" id="PF10647">
    <property type="entry name" value="Gmad1"/>
    <property type="match status" value="1"/>
</dbReference>
<evidence type="ECO:0000256" key="4">
    <source>
        <dbReference type="ARBA" id="ARBA00023139"/>
    </source>
</evidence>
<evidence type="ECO:0000259" key="8">
    <source>
        <dbReference type="SMART" id="SM00909"/>
    </source>
</evidence>
<dbReference type="PROSITE" id="PS51257">
    <property type="entry name" value="PROKAR_LIPOPROTEIN"/>
    <property type="match status" value="1"/>
</dbReference>
<feature type="chain" id="PRO_5047336579" description="Lipoprotein LpqB" evidence="7">
    <location>
        <begin position="26"/>
        <end position="578"/>
    </location>
</feature>
<evidence type="ECO:0000256" key="6">
    <source>
        <dbReference type="HAMAP-Rule" id="MF_01373"/>
    </source>
</evidence>
<evidence type="ECO:0000256" key="3">
    <source>
        <dbReference type="ARBA" id="ARBA00023136"/>
    </source>
</evidence>
<evidence type="ECO:0000313" key="9">
    <source>
        <dbReference type="EMBL" id="MDR7354917.1"/>
    </source>
</evidence>
<gene>
    <name evidence="6" type="primary">lpqB</name>
    <name evidence="9" type="ORF">J2S37_001455</name>
</gene>
<organism evidence="9 10">
    <name type="scientific">Corynebacterium felinum</name>
    <dbReference type="NCBI Taxonomy" id="131318"/>
    <lineage>
        <taxon>Bacteria</taxon>
        <taxon>Bacillati</taxon>
        <taxon>Actinomycetota</taxon>
        <taxon>Actinomycetes</taxon>
        <taxon>Mycobacteriales</taxon>
        <taxon>Corynebacteriaceae</taxon>
        <taxon>Corynebacterium</taxon>
    </lineage>
</organism>
<name>A0ABU2B8H2_9CORY</name>
<reference evidence="9 10" key="1">
    <citation type="submission" date="2023-07" db="EMBL/GenBank/DDBJ databases">
        <title>Sequencing the genomes of 1000 actinobacteria strains.</title>
        <authorList>
            <person name="Klenk H.-P."/>
        </authorList>
    </citation>
    <scope>NUCLEOTIDE SEQUENCE [LARGE SCALE GENOMIC DNA]</scope>
    <source>
        <strain evidence="9 10">DSM 44508</strain>
    </source>
</reference>
<evidence type="ECO:0000256" key="7">
    <source>
        <dbReference type="SAM" id="SignalP"/>
    </source>
</evidence>
<dbReference type="HAMAP" id="MF_01373">
    <property type="entry name" value="LpqB_lipoprot"/>
    <property type="match status" value="1"/>
</dbReference>
<feature type="signal peptide" evidence="7">
    <location>
        <begin position="1"/>
        <end position="25"/>
    </location>
</feature>
<dbReference type="EMBL" id="JAVDYF010000001">
    <property type="protein sequence ID" value="MDR7354917.1"/>
    <property type="molecule type" value="Genomic_DNA"/>
</dbReference>
<feature type="domain" description="GerMN" evidence="8">
    <location>
        <begin position="205"/>
        <end position="288"/>
    </location>
</feature>
<dbReference type="NCBIfam" id="NF010141">
    <property type="entry name" value="PRK13616.1"/>
    <property type="match status" value="1"/>
</dbReference>
<comment type="similarity">
    <text evidence="6">Belongs to the LpqB lipoprotein family.</text>
</comment>
<dbReference type="RefSeq" id="WP_277104719.1">
    <property type="nucleotide sequence ID" value="NZ_BAAAJS010000047.1"/>
</dbReference>
<sequence>MTRPHTLPQKLRTLTLVTASISLLAGCASLPSSSEPQALRSIKATTATQEAGMIKDREPDLLVRDFYAASANPTQQRKQARSYLTPELAQQWAPAPEIIVLDRIDMSSNVVTEADRLSYTVSGTVVGTITEGGAFNPRREQYKTSVSLNKVDGQWRISSLPNQLVVERTELRNRYLPQDVYFFEPGGNTLVSDRRWIYNGLSALDSALISLIVEGPSAVIAPGVLDEIPEAATFAGVDNGVYQLRGLSGLDDAAQRRLAAQLVWTLALADIAGPYRFNIDDTPLLSDDGNEELSVDDFPEFNPQASASSTNTMFALTNGRVSKIASGQVTPVPGPLGAEGNIESVDISAPTKIAAAVKTQGEKEEKKSQFLVGTINGPLSTILEASTFSRPTFEANTNAVWTVVDGRTITRIARSASTGDIAQTEVDTTELGENHGDISVLRLSSTGVRAAFIVDGRVYTATVSRPTAGERKLSNVREIIPVVGDSAITLEWGGDTSLLVGTASSDTPVWRAEVDGSSAIALSSGNIVAPVVSISTNASTVFITDARAALQLGTTGQATYWREVQGLEGERSVTIVPR</sequence>
<accession>A0ABU2B8H2</accession>
<keyword evidence="5 6" id="KW-0449">Lipoprotein</keyword>
<keyword evidence="1 6" id="KW-1003">Cell membrane</keyword>
<keyword evidence="10" id="KW-1185">Reference proteome</keyword>
<evidence type="ECO:0000256" key="2">
    <source>
        <dbReference type="ARBA" id="ARBA00022729"/>
    </source>
</evidence>
<dbReference type="InterPro" id="IPR059026">
    <property type="entry name" value="LpqB_N"/>
</dbReference>
<dbReference type="SMART" id="SM00909">
    <property type="entry name" value="Germane"/>
    <property type="match status" value="1"/>
</dbReference>
<evidence type="ECO:0000256" key="1">
    <source>
        <dbReference type="ARBA" id="ARBA00022475"/>
    </source>
</evidence>
<comment type="caution">
    <text evidence="9">The sequence shown here is derived from an EMBL/GenBank/DDBJ whole genome shotgun (WGS) entry which is preliminary data.</text>
</comment>
<evidence type="ECO:0000313" key="10">
    <source>
        <dbReference type="Proteomes" id="UP001183619"/>
    </source>
</evidence>
<dbReference type="Pfam" id="PF25976">
    <property type="entry name" value="LpqB_N"/>
    <property type="match status" value="1"/>
</dbReference>
<dbReference type="InterPro" id="IPR019606">
    <property type="entry name" value="GerMN"/>
</dbReference>
<dbReference type="InterPro" id="IPR023959">
    <property type="entry name" value="LpqB"/>
</dbReference>